<evidence type="ECO:0000256" key="4">
    <source>
        <dbReference type="ARBA" id="ARBA00009982"/>
    </source>
</evidence>
<keyword evidence="9 12" id="KW-0057">Aromatic amino acid biosynthesis</keyword>
<dbReference type="Proteomes" id="UP000215506">
    <property type="component" value="Unassembled WGS sequence"/>
</dbReference>
<dbReference type="GO" id="GO:0004834">
    <property type="term" value="F:tryptophan synthase activity"/>
    <property type="evidence" value="ECO:0007669"/>
    <property type="project" value="UniProtKB-UniRule"/>
</dbReference>
<evidence type="ECO:0000256" key="6">
    <source>
        <dbReference type="ARBA" id="ARBA00022605"/>
    </source>
</evidence>
<dbReference type="PIRSF" id="PIRSF001413">
    <property type="entry name" value="Trp_syn_beta"/>
    <property type="match status" value="1"/>
</dbReference>
<evidence type="ECO:0000256" key="9">
    <source>
        <dbReference type="ARBA" id="ARBA00023141"/>
    </source>
</evidence>
<dbReference type="GO" id="GO:0005737">
    <property type="term" value="C:cytoplasm"/>
    <property type="evidence" value="ECO:0007669"/>
    <property type="project" value="TreeGrafter"/>
</dbReference>
<feature type="domain" description="Tryptophan synthase beta chain-like PALP" evidence="13">
    <location>
        <begin position="88"/>
        <end position="416"/>
    </location>
</feature>
<protein>
    <recommendedName>
        <fullName evidence="12">Tryptophan synthase beta chain</fullName>
        <ecNumber evidence="12">4.2.1.20</ecNumber>
    </recommendedName>
</protein>
<dbReference type="NCBIfam" id="TIGR00263">
    <property type="entry name" value="trpB"/>
    <property type="match status" value="1"/>
</dbReference>
<evidence type="ECO:0000313" key="15">
    <source>
        <dbReference type="Proteomes" id="UP000215506"/>
    </source>
</evidence>
<keyword evidence="10 12" id="KW-0456">Lyase</keyword>
<reference evidence="14 15" key="1">
    <citation type="submission" date="2017-07" db="EMBL/GenBank/DDBJ databases">
        <title>First draft Genome Sequence of Nocardia cerradoensis isolated from human infection.</title>
        <authorList>
            <person name="Carrasco G."/>
        </authorList>
    </citation>
    <scope>NUCLEOTIDE SEQUENCE [LARGE SCALE GENOMIC DNA]</scope>
    <source>
        <strain evidence="14 15">CNM20130759</strain>
    </source>
</reference>
<comment type="caution">
    <text evidence="14">The sequence shown here is derived from an EMBL/GenBank/DDBJ whole genome shotgun (WGS) entry which is preliminary data.</text>
</comment>
<accession>A0A231H7Q5</accession>
<sequence>MCASGSHTLSEPDGEKKARMRMVIGHRPPHATTRDGIRDPGRFGAFGGRYVPEGLMAALTDVENAHRAAWADPEYHRELDRLLRERIGRPTLLHAAPRLARALEVPGVRVFLKREDMTHTGAHKINNALGQALLAVRMGKTRIIAETGAGQHGVAVATVCAMLGLSCVIYMGADDMARQQSNVVRMRLLGADVRAVRSGDRRLKAAVTEAVRDWVAHTETTHFLFGTAAGPAPYPRMVRDHQSRIGIESRAQLLAATGRLPDHVIACVGGGSNAIGMFHAFTGDAQVRLTGVEAGGRGLHTGEHAATLSAGTPGEMDGSFSYVLQDHEGQIARTHSIAAGLDYPGVGPELSHLKDIGRLDHAVATDAVALRGLDTLCRTEGIITALESAHAVGYLLESAEQGAIAEDSLILLCLSGRGDKDLAIVADLLDAG</sequence>
<evidence type="ECO:0000256" key="10">
    <source>
        <dbReference type="ARBA" id="ARBA00023239"/>
    </source>
</evidence>
<dbReference type="SUPFAM" id="SSF53686">
    <property type="entry name" value="Tryptophan synthase beta subunit-like PLP-dependent enzymes"/>
    <property type="match status" value="1"/>
</dbReference>
<evidence type="ECO:0000256" key="7">
    <source>
        <dbReference type="ARBA" id="ARBA00022822"/>
    </source>
</evidence>
<comment type="function">
    <text evidence="2 12">The beta subunit is responsible for the synthesis of L-tryptophan from indole and L-serine.</text>
</comment>
<comment type="subunit">
    <text evidence="5 12">Tetramer of two alpha and two beta chains.</text>
</comment>
<dbReference type="PROSITE" id="PS00168">
    <property type="entry name" value="TRP_SYNTHASE_BETA"/>
    <property type="match status" value="1"/>
</dbReference>
<keyword evidence="7 12" id="KW-0822">Tryptophan biosynthesis</keyword>
<evidence type="ECO:0000256" key="1">
    <source>
        <dbReference type="ARBA" id="ARBA00001933"/>
    </source>
</evidence>
<dbReference type="CDD" id="cd06446">
    <property type="entry name" value="Trp-synth_B"/>
    <property type="match status" value="1"/>
</dbReference>
<evidence type="ECO:0000256" key="11">
    <source>
        <dbReference type="ARBA" id="ARBA00049047"/>
    </source>
</evidence>
<evidence type="ECO:0000256" key="12">
    <source>
        <dbReference type="HAMAP-Rule" id="MF_00133"/>
    </source>
</evidence>
<dbReference type="InterPro" id="IPR006654">
    <property type="entry name" value="Trp_synth_beta"/>
</dbReference>
<organism evidence="14 15">
    <name type="scientific">Nocardia cerradoensis</name>
    <dbReference type="NCBI Taxonomy" id="85688"/>
    <lineage>
        <taxon>Bacteria</taxon>
        <taxon>Bacillati</taxon>
        <taxon>Actinomycetota</taxon>
        <taxon>Actinomycetes</taxon>
        <taxon>Mycobacteriales</taxon>
        <taxon>Nocardiaceae</taxon>
        <taxon>Nocardia</taxon>
    </lineage>
</organism>
<name>A0A231H7Q5_9NOCA</name>
<comment type="pathway">
    <text evidence="3 12">Amino-acid biosynthesis; L-tryptophan biosynthesis; L-tryptophan from chorismate: step 5/5.</text>
</comment>
<dbReference type="PANTHER" id="PTHR48077">
    <property type="entry name" value="TRYPTOPHAN SYNTHASE-RELATED"/>
    <property type="match status" value="1"/>
</dbReference>
<comment type="similarity">
    <text evidence="4 12">Belongs to the TrpB family.</text>
</comment>
<dbReference type="FunFam" id="3.40.50.1100:FF:000001">
    <property type="entry name" value="Tryptophan synthase beta chain"/>
    <property type="match status" value="1"/>
</dbReference>
<comment type="catalytic activity">
    <reaction evidence="11 12">
        <text>(1S,2R)-1-C-(indol-3-yl)glycerol 3-phosphate + L-serine = D-glyceraldehyde 3-phosphate + L-tryptophan + H2O</text>
        <dbReference type="Rhea" id="RHEA:10532"/>
        <dbReference type="ChEBI" id="CHEBI:15377"/>
        <dbReference type="ChEBI" id="CHEBI:33384"/>
        <dbReference type="ChEBI" id="CHEBI:57912"/>
        <dbReference type="ChEBI" id="CHEBI:58866"/>
        <dbReference type="ChEBI" id="CHEBI:59776"/>
        <dbReference type="EC" id="4.2.1.20"/>
    </reaction>
</comment>
<evidence type="ECO:0000256" key="3">
    <source>
        <dbReference type="ARBA" id="ARBA00004733"/>
    </source>
</evidence>
<evidence type="ECO:0000256" key="5">
    <source>
        <dbReference type="ARBA" id="ARBA00011270"/>
    </source>
</evidence>
<keyword evidence="8 12" id="KW-0663">Pyridoxal phosphate</keyword>
<dbReference type="PANTHER" id="PTHR48077:SF3">
    <property type="entry name" value="TRYPTOPHAN SYNTHASE"/>
    <property type="match status" value="1"/>
</dbReference>
<proteinExistence type="inferred from homology"/>
<evidence type="ECO:0000256" key="8">
    <source>
        <dbReference type="ARBA" id="ARBA00022898"/>
    </source>
</evidence>
<dbReference type="InterPro" id="IPR036052">
    <property type="entry name" value="TrpB-like_PALP_sf"/>
</dbReference>
<dbReference type="UniPathway" id="UPA00035">
    <property type="reaction ID" value="UER00044"/>
</dbReference>
<feature type="modified residue" description="N6-(pyridoxal phosphate)lysine" evidence="12">
    <location>
        <position position="124"/>
    </location>
</feature>
<dbReference type="FunFam" id="3.40.50.1100:FF:000004">
    <property type="entry name" value="Tryptophan synthase beta chain"/>
    <property type="match status" value="1"/>
</dbReference>
<keyword evidence="6 12" id="KW-0028">Amino-acid biosynthesis</keyword>
<dbReference type="Pfam" id="PF00291">
    <property type="entry name" value="PALP"/>
    <property type="match status" value="1"/>
</dbReference>
<evidence type="ECO:0000256" key="2">
    <source>
        <dbReference type="ARBA" id="ARBA00002786"/>
    </source>
</evidence>
<dbReference type="EMBL" id="NGAF01000005">
    <property type="protein sequence ID" value="OXR44911.1"/>
    <property type="molecule type" value="Genomic_DNA"/>
</dbReference>
<evidence type="ECO:0000259" key="13">
    <source>
        <dbReference type="Pfam" id="PF00291"/>
    </source>
</evidence>
<keyword evidence="15" id="KW-1185">Reference proteome</keyword>
<evidence type="ECO:0000313" key="14">
    <source>
        <dbReference type="EMBL" id="OXR44911.1"/>
    </source>
</evidence>
<dbReference type="Gene3D" id="3.40.50.1100">
    <property type="match status" value="2"/>
</dbReference>
<comment type="cofactor">
    <cofactor evidence="1 12">
        <name>pyridoxal 5'-phosphate</name>
        <dbReference type="ChEBI" id="CHEBI:597326"/>
    </cofactor>
</comment>
<gene>
    <name evidence="14" type="primary">trpB_1</name>
    <name evidence="12" type="synonym">trpB</name>
    <name evidence="14" type="ORF">B7C42_02867</name>
</gene>
<dbReference type="InterPro" id="IPR006653">
    <property type="entry name" value="Trp_synth_b_CS"/>
</dbReference>
<dbReference type="EC" id="4.2.1.20" evidence="12"/>
<dbReference type="HAMAP" id="MF_00133">
    <property type="entry name" value="Trp_synth_beta"/>
    <property type="match status" value="1"/>
</dbReference>
<dbReference type="InterPro" id="IPR023026">
    <property type="entry name" value="Trp_synth_beta/beta-like"/>
</dbReference>
<dbReference type="InterPro" id="IPR001926">
    <property type="entry name" value="TrpB-like_PALP"/>
</dbReference>
<dbReference type="AlphaFoldDB" id="A0A231H7Q5"/>